<name>A0A372G890_9ACTN</name>
<reference evidence="3 4" key="1">
    <citation type="submission" date="2018-08" db="EMBL/GenBank/DDBJ databases">
        <title>Actinomadura spongicola sp. nov., isolated from marine sponge Leucetta chagosensis.</title>
        <authorList>
            <person name="Li L."/>
            <person name="Lin H.W."/>
        </authorList>
    </citation>
    <scope>NUCLEOTIDE SEQUENCE [LARGE SCALE GENOMIC DNA]</scope>
    <source>
        <strain evidence="3 4">LHW52907</strain>
    </source>
</reference>
<dbReference type="OrthoDB" id="4939521at2"/>
<feature type="region of interest" description="Disordered" evidence="1">
    <location>
        <begin position="187"/>
        <end position="210"/>
    </location>
</feature>
<gene>
    <name evidence="3" type="ORF">D0T12_32540</name>
</gene>
<organism evidence="3 4">
    <name type="scientific">Actinomadura spongiicola</name>
    <dbReference type="NCBI Taxonomy" id="2303421"/>
    <lineage>
        <taxon>Bacteria</taxon>
        <taxon>Bacillati</taxon>
        <taxon>Actinomycetota</taxon>
        <taxon>Actinomycetes</taxon>
        <taxon>Streptosporangiales</taxon>
        <taxon>Thermomonosporaceae</taxon>
        <taxon>Actinomadura</taxon>
    </lineage>
</organism>
<evidence type="ECO:0000313" key="4">
    <source>
        <dbReference type="Proteomes" id="UP000262882"/>
    </source>
</evidence>
<dbReference type="InterPro" id="IPR058712">
    <property type="entry name" value="SRA_ScoMcrA"/>
</dbReference>
<sequence>MTDELVKPGTVTTRAEMKDLFGGGPQGGIVPSATTPNVLCYSDPSAGEQSGYFDGWLPEDDEHGPVFEYTGHGEDNQTFVGLKGTGNRAILHHVDDGRVLRVFKATGGTVPGTGIMYQRYVGAFQLDVEQPYIVRQKPNKQGSMRRVLVFRLRPAGEYERLPKDVIPPSDDTTATTVPADVTTSAIVEPETNKKTKSSRSAAPKTEAERREAKLADRFLEHMDSHGHTMKRFQIKVKGSSSTLLTDLYDETAHILYELKGTSTREAIRMAIGQLYDYRRHVSPPNPALAVLLPSEPNDDLKALLEGLGIQLVYGNGTSFVGVPGLRKVGA</sequence>
<evidence type="ECO:0000259" key="2">
    <source>
        <dbReference type="Pfam" id="PF26348"/>
    </source>
</evidence>
<dbReference type="RefSeq" id="WP_117404632.1">
    <property type="nucleotide sequence ID" value="NZ_QVNQ01000014.1"/>
</dbReference>
<protein>
    <recommendedName>
        <fullName evidence="2">ScoMcrA-like SRA domain-containing protein</fullName>
    </recommendedName>
</protein>
<keyword evidence="4" id="KW-1185">Reference proteome</keyword>
<evidence type="ECO:0000256" key="1">
    <source>
        <dbReference type="SAM" id="MobiDB-lite"/>
    </source>
</evidence>
<dbReference type="Proteomes" id="UP000262882">
    <property type="component" value="Unassembled WGS sequence"/>
</dbReference>
<evidence type="ECO:0000313" key="3">
    <source>
        <dbReference type="EMBL" id="RFS81362.1"/>
    </source>
</evidence>
<comment type="caution">
    <text evidence="3">The sequence shown here is derived from an EMBL/GenBank/DDBJ whole genome shotgun (WGS) entry which is preliminary data.</text>
</comment>
<accession>A0A372G890</accession>
<feature type="domain" description="ScoMcrA-like SRA" evidence="2">
    <location>
        <begin position="12"/>
        <end position="159"/>
    </location>
</feature>
<dbReference type="AlphaFoldDB" id="A0A372G890"/>
<dbReference type="Pfam" id="PF26348">
    <property type="entry name" value="SRA_ScoMcrA"/>
    <property type="match status" value="1"/>
</dbReference>
<dbReference type="EMBL" id="QVNQ01000014">
    <property type="protein sequence ID" value="RFS81362.1"/>
    <property type="molecule type" value="Genomic_DNA"/>
</dbReference>
<proteinExistence type="predicted"/>